<evidence type="ECO:0000313" key="3">
    <source>
        <dbReference type="Proteomes" id="UP000324222"/>
    </source>
</evidence>
<protein>
    <submittedName>
        <fullName evidence="2">Uncharacterized protein</fullName>
    </submittedName>
</protein>
<accession>A0A5B7J4W7</accession>
<sequence>MRGCGVPGSCGVADCSLNKVSAPLVLDYAISVNLPSLPLPLLGKAGIRCKYHVTSAKPRNIRLTSWDAEGRNWRPGSGESRGSRLGGEGPRAKVKDVTKVG</sequence>
<feature type="compositionally biased region" description="Basic and acidic residues" evidence="1">
    <location>
        <begin position="90"/>
        <end position="101"/>
    </location>
</feature>
<dbReference type="EMBL" id="VSRR010086985">
    <property type="protein sequence ID" value="MPC91212.1"/>
    <property type="molecule type" value="Genomic_DNA"/>
</dbReference>
<keyword evidence="3" id="KW-1185">Reference proteome</keyword>
<evidence type="ECO:0000313" key="2">
    <source>
        <dbReference type="EMBL" id="MPC91212.1"/>
    </source>
</evidence>
<proteinExistence type="predicted"/>
<feature type="region of interest" description="Disordered" evidence="1">
    <location>
        <begin position="67"/>
        <end position="101"/>
    </location>
</feature>
<name>A0A5B7J4W7_PORTR</name>
<evidence type="ECO:0000256" key="1">
    <source>
        <dbReference type="SAM" id="MobiDB-lite"/>
    </source>
</evidence>
<comment type="caution">
    <text evidence="2">The sequence shown here is derived from an EMBL/GenBank/DDBJ whole genome shotgun (WGS) entry which is preliminary data.</text>
</comment>
<reference evidence="2 3" key="1">
    <citation type="submission" date="2019-05" db="EMBL/GenBank/DDBJ databases">
        <title>Another draft genome of Portunus trituberculatus and its Hox gene families provides insights of decapod evolution.</title>
        <authorList>
            <person name="Jeong J.-H."/>
            <person name="Song I."/>
            <person name="Kim S."/>
            <person name="Choi T."/>
            <person name="Kim D."/>
            <person name="Ryu S."/>
            <person name="Kim W."/>
        </authorList>
    </citation>
    <scope>NUCLEOTIDE SEQUENCE [LARGE SCALE GENOMIC DNA]</scope>
    <source>
        <tissue evidence="2">Muscle</tissue>
    </source>
</reference>
<gene>
    <name evidence="2" type="ORF">E2C01_086232</name>
</gene>
<dbReference type="Proteomes" id="UP000324222">
    <property type="component" value="Unassembled WGS sequence"/>
</dbReference>
<organism evidence="2 3">
    <name type="scientific">Portunus trituberculatus</name>
    <name type="common">Swimming crab</name>
    <name type="synonym">Neptunus trituberculatus</name>
    <dbReference type="NCBI Taxonomy" id="210409"/>
    <lineage>
        <taxon>Eukaryota</taxon>
        <taxon>Metazoa</taxon>
        <taxon>Ecdysozoa</taxon>
        <taxon>Arthropoda</taxon>
        <taxon>Crustacea</taxon>
        <taxon>Multicrustacea</taxon>
        <taxon>Malacostraca</taxon>
        <taxon>Eumalacostraca</taxon>
        <taxon>Eucarida</taxon>
        <taxon>Decapoda</taxon>
        <taxon>Pleocyemata</taxon>
        <taxon>Brachyura</taxon>
        <taxon>Eubrachyura</taxon>
        <taxon>Portunoidea</taxon>
        <taxon>Portunidae</taxon>
        <taxon>Portuninae</taxon>
        <taxon>Portunus</taxon>
    </lineage>
</organism>
<dbReference type="AlphaFoldDB" id="A0A5B7J4W7"/>